<evidence type="ECO:0000313" key="3">
    <source>
        <dbReference type="Proteomes" id="UP001152798"/>
    </source>
</evidence>
<dbReference type="EMBL" id="OV725082">
    <property type="protein sequence ID" value="CAH1405660.1"/>
    <property type="molecule type" value="Genomic_DNA"/>
</dbReference>
<evidence type="ECO:0000313" key="2">
    <source>
        <dbReference type="EMBL" id="CAH1405660.1"/>
    </source>
</evidence>
<feature type="region of interest" description="Disordered" evidence="1">
    <location>
        <begin position="19"/>
        <end position="50"/>
    </location>
</feature>
<accession>A0A9P0HMV3</accession>
<evidence type="ECO:0000256" key="1">
    <source>
        <dbReference type="SAM" id="MobiDB-lite"/>
    </source>
</evidence>
<organism evidence="2 3">
    <name type="scientific">Nezara viridula</name>
    <name type="common">Southern green stink bug</name>
    <name type="synonym">Cimex viridulus</name>
    <dbReference type="NCBI Taxonomy" id="85310"/>
    <lineage>
        <taxon>Eukaryota</taxon>
        <taxon>Metazoa</taxon>
        <taxon>Ecdysozoa</taxon>
        <taxon>Arthropoda</taxon>
        <taxon>Hexapoda</taxon>
        <taxon>Insecta</taxon>
        <taxon>Pterygota</taxon>
        <taxon>Neoptera</taxon>
        <taxon>Paraneoptera</taxon>
        <taxon>Hemiptera</taxon>
        <taxon>Heteroptera</taxon>
        <taxon>Panheteroptera</taxon>
        <taxon>Pentatomomorpha</taxon>
        <taxon>Pentatomoidea</taxon>
        <taxon>Pentatomidae</taxon>
        <taxon>Pentatominae</taxon>
        <taxon>Nezara</taxon>
    </lineage>
</organism>
<proteinExistence type="predicted"/>
<protein>
    <submittedName>
        <fullName evidence="2">Uncharacterized protein</fullName>
    </submittedName>
</protein>
<keyword evidence="3" id="KW-1185">Reference proteome</keyword>
<dbReference type="Proteomes" id="UP001152798">
    <property type="component" value="Chromosome 6"/>
</dbReference>
<dbReference type="AlphaFoldDB" id="A0A9P0HMV3"/>
<sequence>MLRKRGNCTFSIMDAPLMGPARGNSAGPLANGGPWSTRTNRPTAEDHSHSAFPLQLLHNAANCLSITA</sequence>
<name>A0A9P0HMV3_NEZVI</name>
<gene>
    <name evidence="2" type="ORF">NEZAVI_LOCUS13821</name>
</gene>
<reference evidence="2" key="1">
    <citation type="submission" date="2022-01" db="EMBL/GenBank/DDBJ databases">
        <authorList>
            <person name="King R."/>
        </authorList>
    </citation>
    <scope>NUCLEOTIDE SEQUENCE</scope>
</reference>